<accession>A0A7L6BEP5</accession>
<dbReference type="AlphaFoldDB" id="A0A7L6BEP5"/>
<keyword evidence="1" id="KW-1133">Transmembrane helix</keyword>
<dbReference type="RefSeq" id="WP_220138749.1">
    <property type="nucleotide sequence ID" value="NZ_CP059322.2"/>
</dbReference>
<dbReference type="Pfam" id="PF24838">
    <property type="entry name" value="8xMP"/>
    <property type="match status" value="1"/>
</dbReference>
<reference evidence="2 3" key="2">
    <citation type="journal article" date="2021" name="Mar. Drugs">
        <title>A New Micromonospora Strain with Antibiotic Activity Isolated from the Microbiome of a Mid-Atlantic Deep-Sea Sponge.</title>
        <authorList>
            <person name="Back C.R."/>
            <person name="Stennett H.L."/>
            <person name="Williams S.E."/>
            <person name="Wang L."/>
            <person name="Ojeda Gomez J."/>
            <person name="Abdulle O.M."/>
            <person name="Duffy T."/>
            <person name="Neal C."/>
            <person name="Mantell J."/>
            <person name="Jepson M.A."/>
            <person name="Hendry K.R."/>
            <person name="Powell D."/>
            <person name="Stach J.E.M."/>
            <person name="Essex-Lopresti A.E."/>
            <person name="Willis C.L."/>
            <person name="Curnow P."/>
            <person name="Race P.R."/>
        </authorList>
    </citation>
    <scope>NUCLEOTIDE SEQUENCE [LARGE SCALE GENOMIC DNA]</scope>
    <source>
        <strain evidence="2 3">28ISP2-46</strain>
    </source>
</reference>
<dbReference type="EMBL" id="CP059322">
    <property type="protein sequence ID" value="QLQ40311.2"/>
    <property type="molecule type" value="Genomic_DNA"/>
</dbReference>
<name>A0A7L6BEP5_9ACTN</name>
<reference evidence="3" key="1">
    <citation type="submission" date="2020-07" db="EMBL/GenBank/DDBJ databases">
        <title>A new Micromonospora strain with potent antibiotic activity isolated from the microbiome of a mid-Atlantic deep-sea sponge.</title>
        <authorList>
            <person name="Back C.R."/>
            <person name="Stennett H.L."/>
            <person name="Williams S.E."/>
            <person name="Wang L."/>
            <person name="Ojeda Gomez J."/>
            <person name="Abdulle O.M."/>
            <person name="Duffy T."/>
            <person name="Hendry K.R."/>
            <person name="Powell D."/>
            <person name="Stach J.E."/>
            <person name="Essex-Lopresti A.E."/>
            <person name="Willis C.L."/>
            <person name="Curnow P."/>
            <person name="Race P.R."/>
        </authorList>
    </citation>
    <scope>NUCLEOTIDE SEQUENCE [LARGE SCALE GENOMIC DNA]</scope>
    <source>
        <strain evidence="3">28ISP2-46</strain>
    </source>
</reference>
<evidence type="ECO:0000313" key="3">
    <source>
        <dbReference type="Proteomes" id="UP000510844"/>
    </source>
</evidence>
<evidence type="ECO:0008006" key="4">
    <source>
        <dbReference type="Google" id="ProtNLM"/>
    </source>
</evidence>
<gene>
    <name evidence="2" type="ORF">H1D33_12085</name>
</gene>
<protein>
    <recommendedName>
        <fullName evidence="4">Small integral membrane protein</fullName>
    </recommendedName>
</protein>
<evidence type="ECO:0000256" key="1">
    <source>
        <dbReference type="SAM" id="Phobius"/>
    </source>
</evidence>
<feature type="transmembrane region" description="Helical" evidence="1">
    <location>
        <begin position="63"/>
        <end position="82"/>
    </location>
</feature>
<dbReference type="InterPro" id="IPR056918">
    <property type="entry name" value="8xMP"/>
</dbReference>
<feature type="transmembrane region" description="Helical" evidence="1">
    <location>
        <begin position="161"/>
        <end position="180"/>
    </location>
</feature>
<proteinExistence type="predicted"/>
<evidence type="ECO:0000313" key="2">
    <source>
        <dbReference type="EMBL" id="QLQ40311.2"/>
    </source>
</evidence>
<dbReference type="Proteomes" id="UP000510844">
    <property type="component" value="Chromosome"/>
</dbReference>
<sequence length="181" mass="20490">MPRSLPSKLNPIARRRVDMDQIRAKLLAPQDATKRPDSVSQAILEQYKLYVEMADRLSSRRGLTNTFFLTLNTAIASLGTILSESLKERPKAALYLLLIVLLTQTGAWFAILRSYQQLNSAKYRVIGALEEHLPASPYWKAEWAALGSGRDKRVYWPISQVEQIVPVLFALTYVGLMAIVW</sequence>
<keyword evidence="1" id="KW-0812">Transmembrane</keyword>
<keyword evidence="1" id="KW-0472">Membrane</keyword>
<dbReference type="KEGG" id="mfeu:H1D33_12085"/>
<feature type="transmembrane region" description="Helical" evidence="1">
    <location>
        <begin position="94"/>
        <end position="112"/>
    </location>
</feature>
<organism evidence="2 3">
    <name type="scientific">Micromonospora robiginosa</name>
    <dbReference type="NCBI Taxonomy" id="2749844"/>
    <lineage>
        <taxon>Bacteria</taxon>
        <taxon>Bacillati</taxon>
        <taxon>Actinomycetota</taxon>
        <taxon>Actinomycetes</taxon>
        <taxon>Micromonosporales</taxon>
        <taxon>Micromonosporaceae</taxon>
        <taxon>Micromonospora</taxon>
    </lineage>
</organism>
<keyword evidence="3" id="KW-1185">Reference proteome</keyword>